<feature type="compositionally biased region" description="Low complexity" evidence="1">
    <location>
        <begin position="15"/>
        <end position="27"/>
    </location>
</feature>
<protein>
    <submittedName>
        <fullName evidence="2">Uncharacterized protein</fullName>
    </submittedName>
</protein>
<feature type="region of interest" description="Disordered" evidence="1">
    <location>
        <begin position="64"/>
        <end position="85"/>
    </location>
</feature>
<dbReference type="EMBL" id="JASCZI010181401">
    <property type="protein sequence ID" value="MED6183036.1"/>
    <property type="molecule type" value="Genomic_DNA"/>
</dbReference>
<keyword evidence="3" id="KW-1185">Reference proteome</keyword>
<reference evidence="2 3" key="1">
    <citation type="journal article" date="2023" name="Plants (Basel)">
        <title>Bridging the Gap: Combining Genomics and Transcriptomics Approaches to Understand Stylosanthes scabra, an Orphan Legume from the Brazilian Caatinga.</title>
        <authorList>
            <person name="Ferreira-Neto J.R.C."/>
            <person name="da Silva M.D."/>
            <person name="Binneck E."/>
            <person name="de Melo N.F."/>
            <person name="da Silva R.H."/>
            <person name="de Melo A.L.T.M."/>
            <person name="Pandolfi V."/>
            <person name="Bustamante F.O."/>
            <person name="Brasileiro-Vidal A.C."/>
            <person name="Benko-Iseppon A.M."/>
        </authorList>
    </citation>
    <scope>NUCLEOTIDE SEQUENCE [LARGE SCALE GENOMIC DNA]</scope>
    <source>
        <tissue evidence="2">Leaves</tissue>
    </source>
</reference>
<evidence type="ECO:0000256" key="1">
    <source>
        <dbReference type="SAM" id="MobiDB-lite"/>
    </source>
</evidence>
<comment type="caution">
    <text evidence="2">The sequence shown here is derived from an EMBL/GenBank/DDBJ whole genome shotgun (WGS) entry which is preliminary data.</text>
</comment>
<feature type="region of interest" description="Disordered" evidence="1">
    <location>
        <begin position="1"/>
        <end position="27"/>
    </location>
</feature>
<gene>
    <name evidence="2" type="ORF">PIB30_034258</name>
</gene>
<evidence type="ECO:0000313" key="3">
    <source>
        <dbReference type="Proteomes" id="UP001341840"/>
    </source>
</evidence>
<proteinExistence type="predicted"/>
<organism evidence="2 3">
    <name type="scientific">Stylosanthes scabra</name>
    <dbReference type="NCBI Taxonomy" id="79078"/>
    <lineage>
        <taxon>Eukaryota</taxon>
        <taxon>Viridiplantae</taxon>
        <taxon>Streptophyta</taxon>
        <taxon>Embryophyta</taxon>
        <taxon>Tracheophyta</taxon>
        <taxon>Spermatophyta</taxon>
        <taxon>Magnoliopsida</taxon>
        <taxon>eudicotyledons</taxon>
        <taxon>Gunneridae</taxon>
        <taxon>Pentapetalae</taxon>
        <taxon>rosids</taxon>
        <taxon>fabids</taxon>
        <taxon>Fabales</taxon>
        <taxon>Fabaceae</taxon>
        <taxon>Papilionoideae</taxon>
        <taxon>50 kb inversion clade</taxon>
        <taxon>dalbergioids sensu lato</taxon>
        <taxon>Dalbergieae</taxon>
        <taxon>Pterocarpus clade</taxon>
        <taxon>Stylosanthes</taxon>
    </lineage>
</organism>
<accession>A0ABU6WCH2</accession>
<name>A0ABU6WCH2_9FABA</name>
<sequence length="129" mass="14003">MELLAETRNVAPSEGGPSRSRPSPAGRVVKMGQIRRVNPFIRLNERTFAFDCTTRITIPKVSMELDSDSDDGSGGEYIGDTDKSSGSSFEAKFVAEMQHVCSFLLITSAAIPDLASVSSHFQTLNLDTM</sequence>
<dbReference type="Proteomes" id="UP001341840">
    <property type="component" value="Unassembled WGS sequence"/>
</dbReference>
<evidence type="ECO:0000313" key="2">
    <source>
        <dbReference type="EMBL" id="MED6183036.1"/>
    </source>
</evidence>